<dbReference type="InterPro" id="IPR004516">
    <property type="entry name" value="HisRS/HisZ"/>
</dbReference>
<evidence type="ECO:0000313" key="4">
    <source>
        <dbReference type="EMBL" id="VAW88144.1"/>
    </source>
</evidence>
<dbReference type="GO" id="GO:0003879">
    <property type="term" value="F:ATP phosphoribosyltransferase activity"/>
    <property type="evidence" value="ECO:0007669"/>
    <property type="project" value="UniProtKB-EC"/>
</dbReference>
<keyword evidence="4" id="KW-0328">Glycosyltransferase</keyword>
<dbReference type="HAMAP" id="MF_00125">
    <property type="entry name" value="HisZ"/>
    <property type="match status" value="1"/>
</dbReference>
<dbReference type="InterPro" id="IPR041715">
    <property type="entry name" value="HisRS-like_core"/>
</dbReference>
<dbReference type="CDD" id="cd00773">
    <property type="entry name" value="HisRS-like_core"/>
    <property type="match status" value="1"/>
</dbReference>
<dbReference type="InterPro" id="IPR004517">
    <property type="entry name" value="HisZ"/>
</dbReference>
<dbReference type="PANTHER" id="PTHR11476:SF7">
    <property type="entry name" value="HISTIDINE--TRNA LIGASE"/>
    <property type="match status" value="1"/>
</dbReference>
<dbReference type="NCBIfam" id="NF008935">
    <property type="entry name" value="PRK12292.1-1"/>
    <property type="match status" value="1"/>
</dbReference>
<dbReference type="Gene3D" id="3.30.930.10">
    <property type="entry name" value="Bira Bifunctional Protein, Domain 2"/>
    <property type="match status" value="1"/>
</dbReference>
<keyword evidence="2" id="KW-0963">Cytoplasm</keyword>
<dbReference type="EC" id="2.4.2.17" evidence="4"/>
<dbReference type="SUPFAM" id="SSF55681">
    <property type="entry name" value="Class II aaRS and biotin synthetases"/>
    <property type="match status" value="1"/>
</dbReference>
<dbReference type="AlphaFoldDB" id="A0A3B1A331"/>
<dbReference type="GO" id="GO:0000105">
    <property type="term" value="P:L-histidine biosynthetic process"/>
    <property type="evidence" value="ECO:0007669"/>
    <property type="project" value="InterPro"/>
</dbReference>
<evidence type="ECO:0000256" key="2">
    <source>
        <dbReference type="ARBA" id="ARBA00022490"/>
    </source>
</evidence>
<protein>
    <submittedName>
        <fullName evidence="4">ATP phosphoribosyltransferase regulatory subunit</fullName>
        <ecNumber evidence="4">2.4.2.17</ecNumber>
    </submittedName>
</protein>
<sequence>MTDRWLLPEGVEGLLPKQAEYLEQLRRQLLDLFHCCGYELVMPPLIEYLDSLLVGTGHDLDLQTFKLIDQHTGRLMGLRADMTPQVARVDAHQLRRETPTRLCYMGSVLHTRAEQGRSRSPLQIGAELYGHAGAESDVEVLCLMLDMISEVGLDGISVDIGHVGIFRGLSQQAGLTDEQEQLLFEALQRKAKPEISEYIANSHLDDDLSGMMLALADLNGGVEVIERARVVLAKASDVVHRAIDNVATIAEQVTQRNPDSVLHFDLAELRGFNYHTGVVFAAYLPGCSQALAQGGRYDDIGKAFGRARPATGFSADLKQMVAQLDSNLRNVSAIFAPYGNDNALRKAINELRAQGERVIEALPGQQAGANEMACDRVLVKQKESWTVIEAENS</sequence>
<dbReference type="PIRSF" id="PIRSF001549">
    <property type="entry name" value="His-tRNA_synth"/>
    <property type="match status" value="1"/>
</dbReference>
<dbReference type="NCBIfam" id="TIGR00443">
    <property type="entry name" value="hisZ_biosyn_reg"/>
    <property type="match status" value="1"/>
</dbReference>
<reference evidence="4" key="1">
    <citation type="submission" date="2018-06" db="EMBL/GenBank/DDBJ databases">
        <authorList>
            <person name="Zhirakovskaya E."/>
        </authorList>
    </citation>
    <scope>NUCLEOTIDE SEQUENCE</scope>
</reference>
<organism evidence="4">
    <name type="scientific">hydrothermal vent metagenome</name>
    <dbReference type="NCBI Taxonomy" id="652676"/>
    <lineage>
        <taxon>unclassified sequences</taxon>
        <taxon>metagenomes</taxon>
        <taxon>ecological metagenomes</taxon>
    </lineage>
</organism>
<gene>
    <name evidence="4" type="ORF">MNBD_GAMMA18-1319</name>
</gene>
<name>A0A3B1A331_9ZZZZ</name>
<dbReference type="NCBIfam" id="NF009086">
    <property type="entry name" value="PRK12421.1"/>
    <property type="match status" value="1"/>
</dbReference>
<comment type="subcellular location">
    <subcellularLocation>
        <location evidence="1">Cytoplasm</location>
    </subcellularLocation>
</comment>
<keyword evidence="4" id="KW-0808">Transferase</keyword>
<dbReference type="Pfam" id="PF13393">
    <property type="entry name" value="tRNA-synt_His"/>
    <property type="match status" value="1"/>
</dbReference>
<feature type="domain" description="Class II Histidinyl-tRNA synthetase (HisRS)-like catalytic core" evidence="3">
    <location>
        <begin position="10"/>
        <end position="319"/>
    </location>
</feature>
<evidence type="ECO:0000259" key="3">
    <source>
        <dbReference type="Pfam" id="PF13393"/>
    </source>
</evidence>
<proteinExistence type="inferred from homology"/>
<dbReference type="GO" id="GO:0005737">
    <property type="term" value="C:cytoplasm"/>
    <property type="evidence" value="ECO:0007669"/>
    <property type="project" value="UniProtKB-SubCell"/>
</dbReference>
<dbReference type="InterPro" id="IPR045864">
    <property type="entry name" value="aa-tRNA-synth_II/BPL/LPL"/>
</dbReference>
<dbReference type="PANTHER" id="PTHR11476">
    <property type="entry name" value="HISTIDYL-TRNA SYNTHETASE"/>
    <property type="match status" value="1"/>
</dbReference>
<dbReference type="EMBL" id="UOFP01000210">
    <property type="protein sequence ID" value="VAW88144.1"/>
    <property type="molecule type" value="Genomic_DNA"/>
</dbReference>
<evidence type="ECO:0000256" key="1">
    <source>
        <dbReference type="ARBA" id="ARBA00004496"/>
    </source>
</evidence>
<accession>A0A3B1A331</accession>